<keyword evidence="4 5" id="KW-0472">Membrane</keyword>
<dbReference type="SUPFAM" id="SSF103473">
    <property type="entry name" value="MFS general substrate transporter"/>
    <property type="match status" value="1"/>
</dbReference>
<dbReference type="InterPro" id="IPR020846">
    <property type="entry name" value="MFS_dom"/>
</dbReference>
<evidence type="ECO:0000313" key="8">
    <source>
        <dbReference type="Proteomes" id="UP000694569"/>
    </source>
</evidence>
<keyword evidence="8" id="KW-1185">Reference proteome</keyword>
<reference evidence="7" key="1">
    <citation type="submission" date="2025-08" db="UniProtKB">
        <authorList>
            <consortium name="Ensembl"/>
        </authorList>
    </citation>
    <scope>IDENTIFICATION</scope>
</reference>
<dbReference type="InterPro" id="IPR036259">
    <property type="entry name" value="MFS_trans_sf"/>
</dbReference>
<dbReference type="AlphaFoldDB" id="A0A8C5LKC6"/>
<feature type="transmembrane region" description="Helical" evidence="5">
    <location>
        <begin position="52"/>
        <end position="74"/>
    </location>
</feature>
<proteinExistence type="predicted"/>
<keyword evidence="3 5" id="KW-1133">Transmembrane helix</keyword>
<feature type="transmembrane region" description="Helical" evidence="5">
    <location>
        <begin position="174"/>
        <end position="196"/>
    </location>
</feature>
<feature type="transmembrane region" description="Helical" evidence="5">
    <location>
        <begin position="261"/>
        <end position="284"/>
    </location>
</feature>
<dbReference type="OrthoDB" id="4142200at2759"/>
<evidence type="ECO:0000259" key="6">
    <source>
        <dbReference type="PROSITE" id="PS50850"/>
    </source>
</evidence>
<feature type="transmembrane region" description="Helical" evidence="5">
    <location>
        <begin position="296"/>
        <end position="316"/>
    </location>
</feature>
<evidence type="ECO:0000313" key="7">
    <source>
        <dbReference type="Ensembl" id="ENSLLEP00000000228.1"/>
    </source>
</evidence>
<dbReference type="GO" id="GO:0016020">
    <property type="term" value="C:membrane"/>
    <property type="evidence" value="ECO:0007669"/>
    <property type="project" value="UniProtKB-SubCell"/>
</dbReference>
<keyword evidence="2 5" id="KW-0812">Transmembrane</keyword>
<dbReference type="InterPro" id="IPR045263">
    <property type="entry name" value="GLUT"/>
</dbReference>
<protein>
    <recommendedName>
        <fullName evidence="6">Major facilitator superfamily (MFS) profile domain-containing protein</fullName>
    </recommendedName>
</protein>
<dbReference type="Proteomes" id="UP000694569">
    <property type="component" value="Unplaced"/>
</dbReference>
<organism evidence="7 8">
    <name type="scientific">Leptobrachium leishanense</name>
    <name type="common">Leishan spiny toad</name>
    <dbReference type="NCBI Taxonomy" id="445787"/>
    <lineage>
        <taxon>Eukaryota</taxon>
        <taxon>Metazoa</taxon>
        <taxon>Chordata</taxon>
        <taxon>Craniata</taxon>
        <taxon>Vertebrata</taxon>
        <taxon>Euteleostomi</taxon>
        <taxon>Amphibia</taxon>
        <taxon>Batrachia</taxon>
        <taxon>Anura</taxon>
        <taxon>Pelobatoidea</taxon>
        <taxon>Megophryidae</taxon>
        <taxon>Leptobrachium</taxon>
    </lineage>
</organism>
<sequence length="391" mass="44164">MESKINLLDASNNPSPSIFQTLNDYSIFIKAFINETWMRRYGIPVPHEKQTLMWSLLVSMFSIGGLMGSAGSGYLIGKFGKKKCQLYNCLLPLASALLMGLSRTVNSFEMILVGRYLSGFNSGLGINIHAQFLGEMAPRKLRGFVNTTGAVFITFGKMCGQVVGLRELFGTEALWHHILLVSGLISFLQLVTLPFFPESPTYLLLDKGDKDGCVRALKQLWGDTDHQPYIDEMMKEQVSIKNVRKMSILELLKDPSHRCQLFVSICLIFCMQLSGVNAIYFYSYDVFQEAGFPENQIAYVSLGVGVFEFISSLICVSTKCLCCRTESLKQFCFLLFMAITALFLVCTYFFVPETKDKTIEEISQEFNKFNFRKQFKENKTAISECTLGTRL</sequence>
<dbReference type="Pfam" id="PF00083">
    <property type="entry name" value="Sugar_tr"/>
    <property type="match status" value="2"/>
</dbReference>
<feature type="domain" description="Major facilitator superfamily (MFS) profile" evidence="6">
    <location>
        <begin position="1"/>
        <end position="391"/>
    </location>
</feature>
<dbReference type="PANTHER" id="PTHR23503">
    <property type="entry name" value="SOLUTE CARRIER FAMILY 2"/>
    <property type="match status" value="1"/>
</dbReference>
<dbReference type="InterPro" id="IPR005829">
    <property type="entry name" value="Sugar_transporter_CS"/>
</dbReference>
<reference evidence="7" key="2">
    <citation type="submission" date="2025-09" db="UniProtKB">
        <authorList>
            <consortium name="Ensembl"/>
        </authorList>
    </citation>
    <scope>IDENTIFICATION</scope>
</reference>
<dbReference type="InterPro" id="IPR005828">
    <property type="entry name" value="MFS_sugar_transport-like"/>
</dbReference>
<accession>A0A8C5LKC6</accession>
<dbReference type="PROSITE" id="PS00217">
    <property type="entry name" value="SUGAR_TRANSPORT_2"/>
    <property type="match status" value="1"/>
</dbReference>
<dbReference type="PROSITE" id="PS50850">
    <property type="entry name" value="MFS"/>
    <property type="match status" value="1"/>
</dbReference>
<feature type="transmembrane region" description="Helical" evidence="5">
    <location>
        <begin position="328"/>
        <end position="351"/>
    </location>
</feature>
<evidence type="ECO:0000256" key="2">
    <source>
        <dbReference type="ARBA" id="ARBA00022692"/>
    </source>
</evidence>
<name>A0A8C5LKC6_9ANUR</name>
<dbReference type="GeneTree" id="ENSGT00940000161061"/>
<evidence type="ECO:0000256" key="3">
    <source>
        <dbReference type="ARBA" id="ARBA00022989"/>
    </source>
</evidence>
<evidence type="ECO:0000256" key="1">
    <source>
        <dbReference type="ARBA" id="ARBA00004141"/>
    </source>
</evidence>
<dbReference type="Ensembl" id="ENSLLET00000000245.1">
    <property type="protein sequence ID" value="ENSLLEP00000000228.1"/>
    <property type="gene ID" value="ENSLLEG00000000143.1"/>
</dbReference>
<dbReference type="GO" id="GO:0015149">
    <property type="term" value="F:hexose transmembrane transporter activity"/>
    <property type="evidence" value="ECO:0007669"/>
    <property type="project" value="TreeGrafter"/>
</dbReference>
<dbReference type="PANTHER" id="PTHR23503:SF131">
    <property type="entry name" value="SOLUTE CARRIER FAMILY 2, FACILITATED GLUCOSE TRANSPORTER MEMBER 11-LIKE 2"/>
    <property type="match status" value="1"/>
</dbReference>
<comment type="subcellular location">
    <subcellularLocation>
        <location evidence="1">Membrane</location>
        <topology evidence="1">Multi-pass membrane protein</topology>
    </subcellularLocation>
</comment>
<evidence type="ECO:0000256" key="4">
    <source>
        <dbReference type="ARBA" id="ARBA00023136"/>
    </source>
</evidence>
<evidence type="ECO:0000256" key="5">
    <source>
        <dbReference type="SAM" id="Phobius"/>
    </source>
</evidence>
<dbReference type="Gene3D" id="1.20.1250.20">
    <property type="entry name" value="MFS general substrate transporter like domains"/>
    <property type="match status" value="2"/>
</dbReference>